<dbReference type="Proteomes" id="UP001333110">
    <property type="component" value="Unassembled WGS sequence"/>
</dbReference>
<comment type="caution">
    <text evidence="1">The sequence shown here is derived from an EMBL/GenBank/DDBJ whole genome shotgun (WGS) entry which is preliminary data.</text>
</comment>
<dbReference type="AlphaFoldDB" id="A0AAN7RXG3"/>
<reference evidence="1 2" key="1">
    <citation type="journal article" date="2023" name="J. Hered.">
        <title>Chromosome-level genome of the wood stork (Mycteria americana) provides insight into avian chromosome evolution.</title>
        <authorList>
            <person name="Flamio R. Jr."/>
            <person name="Ramstad K.M."/>
        </authorList>
    </citation>
    <scope>NUCLEOTIDE SEQUENCE [LARGE SCALE GENOMIC DNA]</scope>
    <source>
        <strain evidence="1">JAX WOST 10</strain>
    </source>
</reference>
<proteinExistence type="predicted"/>
<keyword evidence="2" id="KW-1185">Reference proteome</keyword>
<evidence type="ECO:0000313" key="1">
    <source>
        <dbReference type="EMBL" id="KAK4812356.1"/>
    </source>
</evidence>
<dbReference type="EMBL" id="JAUNZN010000015">
    <property type="protein sequence ID" value="KAK4812356.1"/>
    <property type="molecule type" value="Genomic_DNA"/>
</dbReference>
<protein>
    <submittedName>
        <fullName evidence="1">Uncharacterized protein</fullName>
    </submittedName>
</protein>
<sequence length="135" mass="15148">MWAGFAAQLDGLGSKRVHACFFLESSLDILQYANEDIGMLDCRISPYFTADTQIIWPGREIGASSSDSWFTCTIKHSAGKYTTTAFLVQAQKEKESPNPEQLFPGVAERSHLSDRARSRCLHGEQALWREPPFYG</sequence>
<name>A0AAN7RXG3_MYCAM</name>
<evidence type="ECO:0000313" key="2">
    <source>
        <dbReference type="Proteomes" id="UP001333110"/>
    </source>
</evidence>
<organism evidence="1 2">
    <name type="scientific">Mycteria americana</name>
    <name type="common">Wood stork</name>
    <dbReference type="NCBI Taxonomy" id="33587"/>
    <lineage>
        <taxon>Eukaryota</taxon>
        <taxon>Metazoa</taxon>
        <taxon>Chordata</taxon>
        <taxon>Craniata</taxon>
        <taxon>Vertebrata</taxon>
        <taxon>Euteleostomi</taxon>
        <taxon>Archelosauria</taxon>
        <taxon>Archosauria</taxon>
        <taxon>Dinosauria</taxon>
        <taxon>Saurischia</taxon>
        <taxon>Theropoda</taxon>
        <taxon>Coelurosauria</taxon>
        <taxon>Aves</taxon>
        <taxon>Neognathae</taxon>
        <taxon>Neoaves</taxon>
        <taxon>Aequornithes</taxon>
        <taxon>Ciconiiformes</taxon>
        <taxon>Ciconiidae</taxon>
        <taxon>Mycteria</taxon>
    </lineage>
</organism>
<gene>
    <name evidence="1" type="ORF">QYF61_017133</name>
</gene>
<accession>A0AAN7RXG3</accession>